<evidence type="ECO:0000313" key="3">
    <source>
        <dbReference type="EMBL" id="OIR15073.1"/>
    </source>
</evidence>
<dbReference type="Gene3D" id="3.30.450.20">
    <property type="entry name" value="PAS domain"/>
    <property type="match status" value="1"/>
</dbReference>
<sequence length="386" mass="41304">MVASFLEKFRMFDVNRRLLGVDGRGAAPDTVMVGVQIQESAAGAASATEELEQLGRIAQASIQLASMGPRLARLGAEMKEQADAQSRRAAAIAAAMEGLARDLERAVTELRASSAQVGEALDTVSKIAAHTRIISLNASIEAARAGAHGRAFAVVVEEVQRLADNTGSTTRAIEDRMHEMHGSIVRVAAVAGGAGGDEGVRTVQEVNADVHGMAASAKDQLEGVGRLHALGDSMRDLTEALLLSVGRFRFDAHRQAALELGSLPSLLLDGPLQRSRCERLLEGWLARHPAFELVYLTDATGRQFVDNLVRDGDAIVHDRSGLNQDWSQRPWHLDALGHTGLVCTDIYRSSATGDFCFTVATALRNETGDLLGVLAADVNFQRLLAR</sequence>
<proteinExistence type="predicted"/>
<feature type="domain" description="Methyl-accepting transducer" evidence="2">
    <location>
        <begin position="38"/>
        <end position="249"/>
    </location>
</feature>
<dbReference type="SUPFAM" id="SSF103190">
    <property type="entry name" value="Sensory domain-like"/>
    <property type="match status" value="1"/>
</dbReference>
<dbReference type="SUPFAM" id="SSF58104">
    <property type="entry name" value="Methyl-accepting chemotaxis protein (MCP) signaling domain"/>
    <property type="match status" value="1"/>
</dbReference>
<keyword evidence="1" id="KW-0807">Transducer</keyword>
<dbReference type="Pfam" id="PF22673">
    <property type="entry name" value="MCP-like_PDC_1"/>
    <property type="match status" value="1"/>
</dbReference>
<comment type="caution">
    <text evidence="3">The sequence shown here is derived from an EMBL/GenBank/DDBJ whole genome shotgun (WGS) entry which is preliminary data.</text>
</comment>
<dbReference type="PROSITE" id="PS50111">
    <property type="entry name" value="CHEMOTAXIS_TRANSDUC_2"/>
    <property type="match status" value="1"/>
</dbReference>
<dbReference type="CDD" id="cd18773">
    <property type="entry name" value="PDC1_HK_sensor"/>
    <property type="match status" value="1"/>
</dbReference>
<dbReference type="GO" id="GO:0007165">
    <property type="term" value="P:signal transduction"/>
    <property type="evidence" value="ECO:0007669"/>
    <property type="project" value="UniProtKB-KW"/>
</dbReference>
<dbReference type="PANTHER" id="PTHR32089:SF112">
    <property type="entry name" value="LYSOZYME-LIKE PROTEIN-RELATED"/>
    <property type="match status" value="1"/>
</dbReference>
<dbReference type="Pfam" id="PF00015">
    <property type="entry name" value="MCPsignal"/>
    <property type="match status" value="1"/>
</dbReference>
<dbReference type="InterPro" id="IPR004089">
    <property type="entry name" value="MCPsignal_dom"/>
</dbReference>
<dbReference type="SMART" id="SM00283">
    <property type="entry name" value="MA"/>
    <property type="match status" value="1"/>
</dbReference>
<gene>
    <name evidence="3" type="primary">mcp1_1</name>
    <name evidence="3" type="ORF">GALL_41920</name>
</gene>
<protein>
    <submittedName>
        <fullName evidence="3">Methyl-accepting chemotaxis protein 1</fullName>
    </submittedName>
</protein>
<dbReference type="EMBL" id="MLJW01000010">
    <property type="protein sequence ID" value="OIR15073.1"/>
    <property type="molecule type" value="Genomic_DNA"/>
</dbReference>
<reference evidence="3" key="1">
    <citation type="submission" date="2016-10" db="EMBL/GenBank/DDBJ databases">
        <title>Sequence of Gallionella enrichment culture.</title>
        <authorList>
            <person name="Poehlein A."/>
            <person name="Muehling M."/>
            <person name="Daniel R."/>
        </authorList>
    </citation>
    <scope>NUCLEOTIDE SEQUENCE</scope>
</reference>
<dbReference type="InterPro" id="IPR029151">
    <property type="entry name" value="Sensor-like_sf"/>
</dbReference>
<evidence type="ECO:0000256" key="1">
    <source>
        <dbReference type="ARBA" id="ARBA00023224"/>
    </source>
</evidence>
<dbReference type="AlphaFoldDB" id="A0A1J5T2G9"/>
<dbReference type="Gene3D" id="1.10.287.950">
    <property type="entry name" value="Methyl-accepting chemotaxis protein"/>
    <property type="match status" value="1"/>
</dbReference>
<evidence type="ECO:0000259" key="2">
    <source>
        <dbReference type="PROSITE" id="PS50111"/>
    </source>
</evidence>
<dbReference type="PANTHER" id="PTHR32089">
    <property type="entry name" value="METHYL-ACCEPTING CHEMOTAXIS PROTEIN MCPB"/>
    <property type="match status" value="1"/>
</dbReference>
<accession>A0A1J5T2G9</accession>
<name>A0A1J5T2G9_9ZZZZ</name>
<organism evidence="3">
    <name type="scientific">mine drainage metagenome</name>
    <dbReference type="NCBI Taxonomy" id="410659"/>
    <lineage>
        <taxon>unclassified sequences</taxon>
        <taxon>metagenomes</taxon>
        <taxon>ecological metagenomes</taxon>
    </lineage>
</organism>
<dbReference type="GO" id="GO:0016020">
    <property type="term" value="C:membrane"/>
    <property type="evidence" value="ECO:0007669"/>
    <property type="project" value="InterPro"/>
</dbReference>